<gene>
    <name evidence="3" type="ORF">BQ4739_LOCUS408</name>
</gene>
<sequence>MVHVCTAVSSLVPLCAAAAAGKRPGSGSSAAVDSAAGNKKPSSKQPKQRGGNTFYDNAPTEQGSALQPMITNSITQISDDSPTDRQELEEIVGEWGGSFNYIQVSAAFSKAAKLRSLRAAESRPLLNQLAVMWDSLLPNAEPRQLANVLWACGKLRYMNPQLWTSTLARYVQLLQNSKQDIPSQELSSALHGMANVALANRGVVPGMAAPAVEAEVREIVKLVCKCATHPFLEGVSPQAISNTLWACAKLRINPGGAALDTLVRGMARPDMREAAEPQALANTLWAASELQRRCGWQPAVKQQVWLQLLGEQQRLKIADRGTPIDVFDAALAVMRLSTAGAADAAGLVISQEFAQQCVLQLLQGKVAQQLQLWDAQAIANSMYACAQLRICDARFLNDAAAFAHKWLPRAVALEVDQVAYACKVLQYGNQQLMAAVLQHSKRLLQQHVRPHESLLRCRLAAQVGCAVAALDMQQLAGDVRELVASSGVARQRDAAASHDSDAGVLHASNVNAGLLGMLWDTHPWLLQHQLLDGQGLAGLLSQQQLEAGRAAAAVFHAQTQQL</sequence>
<dbReference type="Proteomes" id="UP000256970">
    <property type="component" value="Unassembled WGS sequence"/>
</dbReference>
<accession>A0A383V400</accession>
<organism evidence="3 4">
    <name type="scientific">Tetradesmus obliquus</name>
    <name type="common">Green alga</name>
    <name type="synonym">Acutodesmus obliquus</name>
    <dbReference type="NCBI Taxonomy" id="3088"/>
    <lineage>
        <taxon>Eukaryota</taxon>
        <taxon>Viridiplantae</taxon>
        <taxon>Chlorophyta</taxon>
        <taxon>core chlorophytes</taxon>
        <taxon>Chlorophyceae</taxon>
        <taxon>CS clade</taxon>
        <taxon>Sphaeropleales</taxon>
        <taxon>Scenedesmaceae</taxon>
        <taxon>Tetradesmus</taxon>
    </lineage>
</organism>
<feature type="compositionally biased region" description="Polar residues" evidence="1">
    <location>
        <begin position="50"/>
        <end position="65"/>
    </location>
</feature>
<keyword evidence="4" id="KW-1185">Reference proteome</keyword>
<protein>
    <recommendedName>
        <fullName evidence="5">FAST kinase leucine-rich domain-containing protein</fullName>
    </recommendedName>
</protein>
<name>A0A383V400_TETOB</name>
<reference evidence="3 4" key="1">
    <citation type="submission" date="2016-10" db="EMBL/GenBank/DDBJ databases">
        <authorList>
            <person name="Cai Z."/>
        </authorList>
    </citation>
    <scope>NUCLEOTIDE SEQUENCE [LARGE SCALE GENOMIC DNA]</scope>
</reference>
<keyword evidence="2" id="KW-0732">Signal</keyword>
<feature type="region of interest" description="Disordered" evidence="1">
    <location>
        <begin position="20"/>
        <end position="65"/>
    </location>
</feature>
<evidence type="ECO:0000313" key="4">
    <source>
        <dbReference type="Proteomes" id="UP000256970"/>
    </source>
</evidence>
<evidence type="ECO:0000256" key="1">
    <source>
        <dbReference type="SAM" id="MobiDB-lite"/>
    </source>
</evidence>
<dbReference type="EMBL" id="FNXT01000027">
    <property type="protein sequence ID" value="SZX59801.1"/>
    <property type="molecule type" value="Genomic_DNA"/>
</dbReference>
<evidence type="ECO:0000256" key="2">
    <source>
        <dbReference type="SAM" id="SignalP"/>
    </source>
</evidence>
<feature type="compositionally biased region" description="Low complexity" evidence="1">
    <location>
        <begin position="25"/>
        <end position="37"/>
    </location>
</feature>
<feature type="signal peptide" evidence="2">
    <location>
        <begin position="1"/>
        <end position="17"/>
    </location>
</feature>
<evidence type="ECO:0000313" key="3">
    <source>
        <dbReference type="EMBL" id="SZX59801.1"/>
    </source>
</evidence>
<feature type="chain" id="PRO_5016682668" description="FAST kinase leucine-rich domain-containing protein" evidence="2">
    <location>
        <begin position="18"/>
        <end position="562"/>
    </location>
</feature>
<dbReference type="AlphaFoldDB" id="A0A383V400"/>
<proteinExistence type="predicted"/>
<evidence type="ECO:0008006" key="5">
    <source>
        <dbReference type="Google" id="ProtNLM"/>
    </source>
</evidence>